<name>A0A8J9ZJ96_BRALA</name>
<organism evidence="1 2">
    <name type="scientific">Branchiostoma lanceolatum</name>
    <name type="common">Common lancelet</name>
    <name type="synonym">Amphioxus lanceolatum</name>
    <dbReference type="NCBI Taxonomy" id="7740"/>
    <lineage>
        <taxon>Eukaryota</taxon>
        <taxon>Metazoa</taxon>
        <taxon>Chordata</taxon>
        <taxon>Cephalochordata</taxon>
        <taxon>Leptocardii</taxon>
        <taxon>Amphioxiformes</taxon>
        <taxon>Branchiostomatidae</taxon>
        <taxon>Branchiostoma</taxon>
    </lineage>
</organism>
<proteinExistence type="predicted"/>
<dbReference type="Proteomes" id="UP000838412">
    <property type="component" value="Chromosome 2"/>
</dbReference>
<protein>
    <submittedName>
        <fullName evidence="1">Hypp1586 protein</fullName>
    </submittedName>
</protein>
<keyword evidence="2" id="KW-1185">Reference proteome</keyword>
<evidence type="ECO:0000313" key="2">
    <source>
        <dbReference type="Proteomes" id="UP000838412"/>
    </source>
</evidence>
<dbReference type="AlphaFoldDB" id="A0A8J9ZJ96"/>
<dbReference type="EMBL" id="OV696687">
    <property type="protein sequence ID" value="CAH1255663.1"/>
    <property type="molecule type" value="Genomic_DNA"/>
</dbReference>
<reference evidence="1" key="1">
    <citation type="submission" date="2022-01" db="EMBL/GenBank/DDBJ databases">
        <authorList>
            <person name="Braso-Vives M."/>
        </authorList>
    </citation>
    <scope>NUCLEOTIDE SEQUENCE</scope>
</reference>
<evidence type="ECO:0000313" key="1">
    <source>
        <dbReference type="EMBL" id="CAH1255663.1"/>
    </source>
</evidence>
<accession>A0A8J9ZJ96</accession>
<sequence length="71" mass="7918">MPRDDRPDSVSLRHVTSCRDISCRTGSPSGCSSCTDSFHSPDRETGQPCPRMNPTGVRCERYRPCGWSQTL</sequence>
<gene>
    <name evidence="1" type="primary">Hypp1586</name>
    <name evidence="1" type="ORF">BLAG_LOCUS14632</name>
</gene>